<dbReference type="EMBL" id="CP046051">
    <property type="protein sequence ID" value="QKN24134.1"/>
    <property type="molecule type" value="Genomic_DNA"/>
</dbReference>
<dbReference type="InterPro" id="IPR025648">
    <property type="entry name" value="DUF4358"/>
</dbReference>
<organism evidence="2 3">
    <name type="scientific">Caproicibacterium lactatifermentans</name>
    <dbReference type="NCBI Taxonomy" id="2666138"/>
    <lineage>
        <taxon>Bacteria</taxon>
        <taxon>Bacillati</taxon>
        <taxon>Bacillota</taxon>
        <taxon>Clostridia</taxon>
        <taxon>Eubacteriales</taxon>
        <taxon>Oscillospiraceae</taxon>
        <taxon>Caproicibacterium</taxon>
    </lineage>
</organism>
<sequence length="200" mass="22061">MMQPLSVKRTLTCLNRTAFTIKKHFTPSGPTPFYLRFIIMKKTERFLIPAAMAVCVAVLLLFIGFLQKSGKISKADIKTVSHAVTSVTDMSQMEEGDNSMVKRLYGLEPGKYNGTVLYYPTSAATANEILIVKLTDIKQQDEVKAAVEARLAVQKKNFNGYGVGQYEMLQNSVTDISGNYVLFAATKNAKAADAAFQKTL</sequence>
<keyword evidence="1" id="KW-1133">Transmembrane helix</keyword>
<proteinExistence type="predicted"/>
<gene>
    <name evidence="2" type="ORF">GJQ69_06350</name>
</gene>
<evidence type="ECO:0000256" key="1">
    <source>
        <dbReference type="SAM" id="Phobius"/>
    </source>
</evidence>
<dbReference type="Proteomes" id="UP000501316">
    <property type="component" value="Chromosome"/>
</dbReference>
<feature type="transmembrane region" description="Helical" evidence="1">
    <location>
        <begin position="46"/>
        <end position="66"/>
    </location>
</feature>
<keyword evidence="1" id="KW-0812">Transmembrane</keyword>
<keyword evidence="1" id="KW-0472">Membrane</keyword>
<reference evidence="2 3" key="1">
    <citation type="submission" date="2019-11" db="EMBL/GenBank/DDBJ databases">
        <authorList>
            <person name="Ren C."/>
            <person name="Wang H."/>
            <person name="Xu Y."/>
        </authorList>
    </citation>
    <scope>NUCLEOTIDE SEQUENCE [LARGE SCALE GENOMIC DNA]</scope>
    <source>
        <strain evidence="2 3">LBM 19010</strain>
    </source>
</reference>
<dbReference type="Pfam" id="PF14270">
    <property type="entry name" value="DUF4358"/>
    <property type="match status" value="1"/>
</dbReference>
<evidence type="ECO:0000313" key="2">
    <source>
        <dbReference type="EMBL" id="QKN24134.1"/>
    </source>
</evidence>
<evidence type="ECO:0000313" key="3">
    <source>
        <dbReference type="Proteomes" id="UP000501316"/>
    </source>
</evidence>
<dbReference type="AlphaFoldDB" id="A0A859DR76"/>
<protein>
    <submittedName>
        <fullName evidence="2">DUF4358 domain-containing protein</fullName>
    </submittedName>
</protein>
<name>A0A859DR76_9FIRM</name>
<accession>A0A859DR76</accession>
<dbReference type="KEGG" id="clf:GJQ69_06350"/>